<proteinExistence type="predicted"/>
<evidence type="ECO:0000313" key="1">
    <source>
        <dbReference type="EMBL" id="KAJ9651247.1"/>
    </source>
</evidence>
<keyword evidence="2" id="KW-1185">Reference proteome</keyword>
<gene>
    <name evidence="1" type="ORF">H2198_009476</name>
</gene>
<name>A0ACC2ZUA4_9EURO</name>
<dbReference type="EMBL" id="JAPDRQ010000270">
    <property type="protein sequence ID" value="KAJ9651247.1"/>
    <property type="molecule type" value="Genomic_DNA"/>
</dbReference>
<comment type="caution">
    <text evidence="1">The sequence shown here is derived from an EMBL/GenBank/DDBJ whole genome shotgun (WGS) entry which is preliminary data.</text>
</comment>
<organism evidence="1 2">
    <name type="scientific">Neophaeococcomyces mojaviensis</name>
    <dbReference type="NCBI Taxonomy" id="3383035"/>
    <lineage>
        <taxon>Eukaryota</taxon>
        <taxon>Fungi</taxon>
        <taxon>Dikarya</taxon>
        <taxon>Ascomycota</taxon>
        <taxon>Pezizomycotina</taxon>
        <taxon>Eurotiomycetes</taxon>
        <taxon>Chaetothyriomycetidae</taxon>
        <taxon>Chaetothyriales</taxon>
        <taxon>Chaetothyriales incertae sedis</taxon>
        <taxon>Neophaeococcomyces</taxon>
    </lineage>
</organism>
<dbReference type="Proteomes" id="UP001172386">
    <property type="component" value="Unassembled WGS sequence"/>
</dbReference>
<accession>A0ACC2ZUA4</accession>
<reference evidence="1" key="1">
    <citation type="submission" date="2022-10" db="EMBL/GenBank/DDBJ databases">
        <title>Culturing micro-colonial fungi from biological soil crusts in the Mojave desert and describing Neophaeococcomyces mojavensis, and introducing the new genera and species Taxawa tesnikishii.</title>
        <authorList>
            <person name="Kurbessoian T."/>
            <person name="Stajich J.E."/>
        </authorList>
    </citation>
    <scope>NUCLEOTIDE SEQUENCE</scope>
    <source>
        <strain evidence="1">JES_112</strain>
    </source>
</reference>
<evidence type="ECO:0000313" key="2">
    <source>
        <dbReference type="Proteomes" id="UP001172386"/>
    </source>
</evidence>
<protein>
    <submittedName>
        <fullName evidence="1">Uncharacterized protein</fullName>
    </submittedName>
</protein>
<sequence length="605" mass="68281">MTDVSFILPPASPPKRGHDTFMVTEKSLAVPTTPTREHTMAQHDTSLQQEHTLTRHKSPTPSTMSSLTEMSTPGSAPKRQLSSEPPTKKRKLNFTEKEAEKVAKQREKDEKLQLKAEEKARKDEEKRKAAEDKENAKRAKDMEKAEKQKAKEVEKQERDAKKETEKQKKEAEKAQKEAEKLKKERSQMRLGAYFGRPTLAATPPSTPDDVSEGVSSRRSSIASIDMEKPIIETKLSTKHVNIDYDKWILPFFVPEHTELAPYNRYKSGNHGVDNIVFSDDADVESLRKRYGRPRKRLRKIVPVNELIRQMRQFSSDEIIGLAAQDVLATYPYKVLQFREDVRPPYQGTYTKTVSPKTSRKLSRNPFSRNLPDKNYDYDSEAEWEPPAEDDEDLNDEDDMSDADDNEDEMADFLDDADDAGRRKGPLADMEPISSGLCWAGSVFDDHGTNVYQYQMDVLHDSVKFPIDPFATKHWADVEKPKPTFKAETSATTMQPPRHPLATLTANTLSNIKQERGIDGKPLSISSQKPGASSTNKAVKLIDPEYMAAFKAAIAGSDLTKAGLIEILKKQFPKCSKDAIKDTIGAVAVRVGKKECEKRWELIEAA</sequence>